<feature type="non-terminal residue" evidence="1">
    <location>
        <position position="523"/>
    </location>
</feature>
<dbReference type="PANTHER" id="PTHR37535">
    <property type="entry name" value="FLUG DOMAIN PROTEIN"/>
    <property type="match status" value="1"/>
</dbReference>
<reference evidence="1" key="1">
    <citation type="journal article" date="2023" name="Mol. Phylogenet. Evol.">
        <title>Genome-scale phylogeny and comparative genomics of the fungal order Sordariales.</title>
        <authorList>
            <person name="Hensen N."/>
            <person name="Bonometti L."/>
            <person name="Westerberg I."/>
            <person name="Brannstrom I.O."/>
            <person name="Guillou S."/>
            <person name="Cros-Aarteil S."/>
            <person name="Calhoun S."/>
            <person name="Haridas S."/>
            <person name="Kuo A."/>
            <person name="Mondo S."/>
            <person name="Pangilinan J."/>
            <person name="Riley R."/>
            <person name="LaButti K."/>
            <person name="Andreopoulos B."/>
            <person name="Lipzen A."/>
            <person name="Chen C."/>
            <person name="Yan M."/>
            <person name="Daum C."/>
            <person name="Ng V."/>
            <person name="Clum A."/>
            <person name="Steindorff A."/>
            <person name="Ohm R.A."/>
            <person name="Martin F."/>
            <person name="Silar P."/>
            <person name="Natvig D.O."/>
            <person name="Lalanne C."/>
            <person name="Gautier V."/>
            <person name="Ament-Velasquez S.L."/>
            <person name="Kruys A."/>
            <person name="Hutchinson M.I."/>
            <person name="Powell A.J."/>
            <person name="Barry K."/>
            <person name="Miller A.N."/>
            <person name="Grigoriev I.V."/>
            <person name="Debuchy R."/>
            <person name="Gladieux P."/>
            <person name="Hiltunen Thoren M."/>
            <person name="Johannesson H."/>
        </authorList>
    </citation>
    <scope>NUCLEOTIDE SEQUENCE</scope>
    <source>
        <strain evidence="1">CBS 103.79</strain>
    </source>
</reference>
<evidence type="ECO:0000313" key="1">
    <source>
        <dbReference type="EMBL" id="KAK3899323.1"/>
    </source>
</evidence>
<proteinExistence type="predicted"/>
<dbReference type="AlphaFoldDB" id="A0AAN6MFT7"/>
<accession>A0AAN6MFT7</accession>
<comment type="caution">
    <text evidence="1">The sequence shown here is derived from an EMBL/GenBank/DDBJ whole genome shotgun (WGS) entry which is preliminary data.</text>
</comment>
<keyword evidence="2" id="KW-1185">Reference proteome</keyword>
<dbReference type="PANTHER" id="PTHR37535:SF3">
    <property type="entry name" value="FLUG DOMAIN-CONTAINING PROTEIN"/>
    <property type="match status" value="1"/>
</dbReference>
<protein>
    <submittedName>
        <fullName evidence="1">Uncharacterized protein</fullName>
    </submittedName>
</protein>
<dbReference type="EMBL" id="MU855800">
    <property type="protein sequence ID" value="KAK3899323.1"/>
    <property type="molecule type" value="Genomic_DNA"/>
</dbReference>
<dbReference type="InterPro" id="IPR021842">
    <property type="entry name" value="DUF3435"/>
</dbReference>
<evidence type="ECO:0000313" key="2">
    <source>
        <dbReference type="Proteomes" id="UP001303889"/>
    </source>
</evidence>
<dbReference type="Proteomes" id="UP001303889">
    <property type="component" value="Unassembled WGS sequence"/>
</dbReference>
<gene>
    <name evidence="1" type="ORF">C8A05DRAFT_37059</name>
</gene>
<dbReference type="Pfam" id="PF11917">
    <property type="entry name" value="DUF3435"/>
    <property type="match status" value="1"/>
</dbReference>
<organism evidence="1 2">
    <name type="scientific">Staphylotrichum tortipilum</name>
    <dbReference type="NCBI Taxonomy" id="2831512"/>
    <lineage>
        <taxon>Eukaryota</taxon>
        <taxon>Fungi</taxon>
        <taxon>Dikarya</taxon>
        <taxon>Ascomycota</taxon>
        <taxon>Pezizomycotina</taxon>
        <taxon>Sordariomycetes</taxon>
        <taxon>Sordariomycetidae</taxon>
        <taxon>Sordariales</taxon>
        <taxon>Chaetomiaceae</taxon>
        <taxon>Staphylotrichum</taxon>
    </lineage>
</organism>
<reference evidence="1" key="2">
    <citation type="submission" date="2023-05" db="EMBL/GenBank/DDBJ databases">
        <authorList>
            <consortium name="Lawrence Berkeley National Laboratory"/>
            <person name="Steindorff A."/>
            <person name="Hensen N."/>
            <person name="Bonometti L."/>
            <person name="Westerberg I."/>
            <person name="Brannstrom I.O."/>
            <person name="Guillou S."/>
            <person name="Cros-Aarteil S."/>
            <person name="Calhoun S."/>
            <person name="Haridas S."/>
            <person name="Kuo A."/>
            <person name="Mondo S."/>
            <person name="Pangilinan J."/>
            <person name="Riley R."/>
            <person name="Labutti K."/>
            <person name="Andreopoulos B."/>
            <person name="Lipzen A."/>
            <person name="Chen C."/>
            <person name="Yanf M."/>
            <person name="Daum C."/>
            <person name="Ng V."/>
            <person name="Clum A."/>
            <person name="Ohm R."/>
            <person name="Martin F."/>
            <person name="Silar P."/>
            <person name="Natvig D."/>
            <person name="Lalanne C."/>
            <person name="Gautier V."/>
            <person name="Ament-Velasquez S.L."/>
            <person name="Kruys A."/>
            <person name="Hutchinson M.I."/>
            <person name="Powell A.J."/>
            <person name="Barry K."/>
            <person name="Miller A.N."/>
            <person name="Grigoriev I.V."/>
            <person name="Debuchy R."/>
            <person name="Gladieux P."/>
            <person name="Thoren M.H."/>
            <person name="Johannesson H."/>
        </authorList>
    </citation>
    <scope>NUCLEOTIDE SEQUENCE</scope>
    <source>
        <strain evidence="1">CBS 103.79</strain>
    </source>
</reference>
<sequence length="523" mass="59827">MTVQQHSRFSLADEESINALFQKYWTAAVEAEENEQPFVAEETKKERDRIWTAWTDFSGRTQNIKESGINSCGTGQSCHGIDGRRFWMDFARDPSEPRVQVPVQMFLHGYVENSVKERVVLGPEERVMARTLNSTYSVIEVWRKLVASADFKVLRLERRALRRQDRDAEAARLFLKWEQEGEKREGPSYLTVRWIIEALTPTLGLEIDSPYVKVEATPADIIVILRTLYQRAEDIPATPLTRLAFHAAVLLGGTGGFRPGTLMDTKYRQYTLSVVRDPEDRTRTRIIVTPTIGRNKIKKTEMTCKYKKQNWVAYSASLVPYPLLCLASLVITRALEMDALAVSFKSAHELLHRPDLGTVNRIDIPWKEEFLDRPLFPLKYQRFNTLWKRCLLVAGCRKNFRPYALRVGAGARMDENLSGALRNFVMGHSDEVFKTEYQTGVVRANLAALAFGPNAVHRDDRLFSDLRCMSLTRDDGAPISVSKERIAEFENRRDITGFRAKIQDTTDPDLKKSLRSQISATIK</sequence>
<name>A0AAN6MFT7_9PEZI</name>